<proteinExistence type="predicted"/>
<accession>A0A3P9QGX6</accession>
<dbReference type="AlphaFoldDB" id="A0A3P9QGX6"/>
<evidence type="ECO:0000313" key="2">
    <source>
        <dbReference type="Proteomes" id="UP000242638"/>
    </source>
</evidence>
<reference evidence="1" key="3">
    <citation type="submission" date="2025-09" db="UniProtKB">
        <authorList>
            <consortium name="Ensembl"/>
        </authorList>
    </citation>
    <scope>IDENTIFICATION</scope>
    <source>
        <strain evidence="1">Guanapo</strain>
    </source>
</reference>
<protein>
    <submittedName>
        <fullName evidence="1">Uncharacterized protein</fullName>
    </submittedName>
</protein>
<reference evidence="2" key="1">
    <citation type="submission" date="2013-11" db="EMBL/GenBank/DDBJ databases">
        <title>The genomic landscape of the Guanapo guppy.</title>
        <authorList>
            <person name="Kuenstner A."/>
            <person name="Dreyer C."/>
        </authorList>
    </citation>
    <scope>NUCLEOTIDE SEQUENCE</scope>
    <source>
        <strain evidence="2">Guanapo</strain>
    </source>
</reference>
<sequence length="74" mass="8611">NSLQMFSHGFQKNDNKVNVLCCHQSPDLNPIDNLNLKRSVRERWPTNLEQWARPPANYCEQLKEGSPSEMRSLV</sequence>
<dbReference type="Proteomes" id="UP000242638">
    <property type="component" value="Unassembled WGS sequence"/>
</dbReference>
<reference evidence="1" key="2">
    <citation type="submission" date="2025-08" db="UniProtKB">
        <authorList>
            <consortium name="Ensembl"/>
        </authorList>
    </citation>
    <scope>IDENTIFICATION</scope>
    <source>
        <strain evidence="1">Guanapo</strain>
    </source>
</reference>
<organism evidence="1 2">
    <name type="scientific">Poecilia reticulata</name>
    <name type="common">Guppy</name>
    <name type="synonym">Acanthophacelus reticulatus</name>
    <dbReference type="NCBI Taxonomy" id="8081"/>
    <lineage>
        <taxon>Eukaryota</taxon>
        <taxon>Metazoa</taxon>
        <taxon>Chordata</taxon>
        <taxon>Craniata</taxon>
        <taxon>Vertebrata</taxon>
        <taxon>Euteleostomi</taxon>
        <taxon>Actinopterygii</taxon>
        <taxon>Neopterygii</taxon>
        <taxon>Teleostei</taxon>
        <taxon>Neoteleostei</taxon>
        <taxon>Acanthomorphata</taxon>
        <taxon>Ovalentaria</taxon>
        <taxon>Atherinomorphae</taxon>
        <taxon>Cyprinodontiformes</taxon>
        <taxon>Poeciliidae</taxon>
        <taxon>Poeciliinae</taxon>
        <taxon>Poecilia</taxon>
    </lineage>
</organism>
<dbReference type="OMA" id="WARPPAN"/>
<dbReference type="Ensembl" id="ENSPRET00000033760.1">
    <property type="protein sequence ID" value="ENSPREP00000033381.1"/>
    <property type="gene ID" value="ENSPREG00000022619.1"/>
</dbReference>
<evidence type="ECO:0000313" key="1">
    <source>
        <dbReference type="Ensembl" id="ENSPREP00000033381.1"/>
    </source>
</evidence>
<name>A0A3P9QGX6_POERE</name>
<keyword evidence="2" id="KW-1185">Reference proteome</keyword>